<dbReference type="Gene3D" id="3.30.1360.20">
    <property type="entry name" value="Transcriptional coactivator/pterin dehydratase"/>
    <property type="match status" value="1"/>
</dbReference>
<reference evidence="6" key="1">
    <citation type="journal article" date="2019" name="Int. J. Syst. Evol. Microbiol.">
        <title>The Global Catalogue of Microorganisms (GCM) 10K type strain sequencing project: providing services to taxonomists for standard genome sequencing and annotation.</title>
        <authorList>
            <consortium name="The Broad Institute Genomics Platform"/>
            <consortium name="The Broad Institute Genome Sequencing Center for Infectious Disease"/>
            <person name="Wu L."/>
            <person name="Ma J."/>
        </authorList>
    </citation>
    <scope>NUCLEOTIDE SEQUENCE [LARGE SCALE GENOMIC DNA]</scope>
    <source>
        <strain evidence="6">CGMCC 1.10759</strain>
    </source>
</reference>
<evidence type="ECO:0000313" key="5">
    <source>
        <dbReference type="EMBL" id="MFC4313587.1"/>
    </source>
</evidence>
<dbReference type="RefSeq" id="WP_380604036.1">
    <property type="nucleotide sequence ID" value="NZ_JBHSDU010000015.1"/>
</dbReference>
<keyword evidence="3 4" id="KW-0456">Lyase</keyword>
<gene>
    <name evidence="5" type="ORF">ACFPN2_31225</name>
</gene>
<evidence type="ECO:0000256" key="1">
    <source>
        <dbReference type="ARBA" id="ARBA00001554"/>
    </source>
</evidence>
<dbReference type="PANTHER" id="PTHR12599:SF0">
    <property type="entry name" value="PTERIN-4-ALPHA-CARBINOLAMINE DEHYDRATASE"/>
    <property type="match status" value="1"/>
</dbReference>
<dbReference type="InterPro" id="IPR001533">
    <property type="entry name" value="Pterin_deHydtase"/>
</dbReference>
<dbReference type="EC" id="4.2.1.96" evidence="4"/>
<dbReference type="GO" id="GO:0008124">
    <property type="term" value="F:4-alpha-hydroxytetrahydrobiopterin dehydratase activity"/>
    <property type="evidence" value="ECO:0007669"/>
    <property type="project" value="UniProtKB-EC"/>
</dbReference>
<dbReference type="SUPFAM" id="SSF55248">
    <property type="entry name" value="PCD-like"/>
    <property type="match status" value="1"/>
</dbReference>
<evidence type="ECO:0000256" key="2">
    <source>
        <dbReference type="ARBA" id="ARBA00006472"/>
    </source>
</evidence>
<evidence type="ECO:0000256" key="4">
    <source>
        <dbReference type="HAMAP-Rule" id="MF_00434"/>
    </source>
</evidence>
<dbReference type="EMBL" id="JBHSDU010000015">
    <property type="protein sequence ID" value="MFC4313587.1"/>
    <property type="molecule type" value="Genomic_DNA"/>
</dbReference>
<organism evidence="5 6">
    <name type="scientific">Steroidobacter flavus</name>
    <dbReference type="NCBI Taxonomy" id="1842136"/>
    <lineage>
        <taxon>Bacteria</taxon>
        <taxon>Pseudomonadati</taxon>
        <taxon>Pseudomonadota</taxon>
        <taxon>Gammaproteobacteria</taxon>
        <taxon>Steroidobacterales</taxon>
        <taxon>Steroidobacteraceae</taxon>
        <taxon>Steroidobacter</taxon>
    </lineage>
</organism>
<accession>A0ABV8T300</accession>
<dbReference type="InterPro" id="IPR036428">
    <property type="entry name" value="PCD_sf"/>
</dbReference>
<comment type="catalytic activity">
    <reaction evidence="1 4">
        <text>(4aS,6R)-4a-hydroxy-L-erythro-5,6,7,8-tetrahydrobiopterin = (6R)-L-erythro-6,7-dihydrobiopterin + H2O</text>
        <dbReference type="Rhea" id="RHEA:11920"/>
        <dbReference type="ChEBI" id="CHEBI:15377"/>
        <dbReference type="ChEBI" id="CHEBI:15642"/>
        <dbReference type="ChEBI" id="CHEBI:43120"/>
        <dbReference type="EC" id="4.2.1.96"/>
    </reaction>
</comment>
<comment type="caution">
    <text evidence="5">The sequence shown here is derived from an EMBL/GenBank/DDBJ whole genome shotgun (WGS) entry which is preliminary data.</text>
</comment>
<name>A0ABV8T300_9GAMM</name>
<evidence type="ECO:0000256" key="3">
    <source>
        <dbReference type="ARBA" id="ARBA00023239"/>
    </source>
</evidence>
<keyword evidence="6" id="KW-1185">Reference proteome</keyword>
<evidence type="ECO:0000313" key="6">
    <source>
        <dbReference type="Proteomes" id="UP001595904"/>
    </source>
</evidence>
<comment type="similarity">
    <text evidence="2 4">Belongs to the pterin-4-alpha-carbinolamine dehydratase family.</text>
</comment>
<dbReference type="PANTHER" id="PTHR12599">
    <property type="entry name" value="PTERIN-4-ALPHA-CARBINOLAMINE DEHYDRATASE"/>
    <property type="match status" value="1"/>
</dbReference>
<protein>
    <recommendedName>
        <fullName evidence="4">Putative pterin-4-alpha-carbinolamine dehydratase</fullName>
        <shortName evidence="4">PHS</shortName>
        <ecNumber evidence="4">4.2.1.96</ecNumber>
    </recommendedName>
    <alternativeName>
        <fullName evidence="4">4-alpha-hydroxy-tetrahydropterin dehydratase</fullName>
    </alternativeName>
    <alternativeName>
        <fullName evidence="4">Pterin carbinolamine dehydratase</fullName>
        <shortName evidence="4">PCD</shortName>
    </alternativeName>
</protein>
<dbReference type="HAMAP" id="MF_00434">
    <property type="entry name" value="Pterin_4_alpha"/>
    <property type="match status" value="1"/>
</dbReference>
<sequence>MVAPLTTEQRTDALASLPHWIYDAHRRAFYRRILLKDFSAAIGLMMRVALEAEKADHHPEWTNVYNKLDIWLTTHDAGDVSERDVNLAKVIDALV</sequence>
<dbReference type="Pfam" id="PF01329">
    <property type="entry name" value="Pterin_4a"/>
    <property type="match status" value="1"/>
</dbReference>
<dbReference type="Proteomes" id="UP001595904">
    <property type="component" value="Unassembled WGS sequence"/>
</dbReference>
<proteinExistence type="inferred from homology"/>